<keyword evidence="2" id="KW-1185">Reference proteome</keyword>
<dbReference type="EMBL" id="SHME01000004">
    <property type="protein sequence ID" value="TAA18736.1"/>
    <property type="molecule type" value="Genomic_DNA"/>
</dbReference>
<comment type="caution">
    <text evidence="1">The sequence shown here is derived from an EMBL/GenBank/DDBJ whole genome shotgun (WGS) entry which is preliminary data.</text>
</comment>
<evidence type="ECO:0000313" key="1">
    <source>
        <dbReference type="EMBL" id="TAA18736.1"/>
    </source>
</evidence>
<dbReference type="Proteomes" id="UP000293089">
    <property type="component" value="Unassembled WGS sequence"/>
</dbReference>
<accession>A0ABY1WCP2</accession>
<name>A0ABY1WCP2_9GAMM</name>
<proteinExistence type="predicted"/>
<organism evidence="1 2">
    <name type="scientific">Pseudoxanthomonas winnipegensis</name>
    <dbReference type="NCBI Taxonomy" id="2480810"/>
    <lineage>
        <taxon>Bacteria</taxon>
        <taxon>Pseudomonadati</taxon>
        <taxon>Pseudomonadota</taxon>
        <taxon>Gammaproteobacteria</taxon>
        <taxon>Lysobacterales</taxon>
        <taxon>Lysobacteraceae</taxon>
        <taxon>Pseudoxanthomonas</taxon>
    </lineage>
</organism>
<protein>
    <recommendedName>
        <fullName evidence="3">DUF4143 domain-containing protein</fullName>
    </recommendedName>
</protein>
<reference evidence="1 2" key="1">
    <citation type="submission" date="2019-02" db="EMBL/GenBank/DDBJ databases">
        <title>WGS of Pseudoxanthomonas species novum from clinical isolates.</title>
        <authorList>
            <person name="Bernier A.-M."/>
            <person name="Bernard K."/>
            <person name="Vachon A."/>
        </authorList>
    </citation>
    <scope>NUCLEOTIDE SEQUENCE [LARGE SCALE GENOMIC DNA]</scope>
    <source>
        <strain evidence="2">NML 170316</strain>
    </source>
</reference>
<evidence type="ECO:0008006" key="3">
    <source>
        <dbReference type="Google" id="ProtNLM"/>
    </source>
</evidence>
<evidence type="ECO:0000313" key="2">
    <source>
        <dbReference type="Proteomes" id="UP000293089"/>
    </source>
</evidence>
<gene>
    <name evidence="1" type="ORF">EA658_13790</name>
</gene>
<sequence>MRYRYGSEIQLHDVLATVLKEAGFTFEREYRLDAHNRADFWLDGVVIEIKVDGSAGAALRQVDRYISLPQVQGVILAATPVWAGIPLQQRPAWEGKPFAMVRLQRQAL</sequence>